<dbReference type="AlphaFoldDB" id="A0A2T5MEI7"/>
<name>A0A2T5MEI7_9GAMM</name>
<feature type="signal peptide" evidence="2">
    <location>
        <begin position="1"/>
        <end position="24"/>
    </location>
</feature>
<keyword evidence="1 2" id="KW-0732">Signal</keyword>
<organism evidence="3 4">
    <name type="scientific">Stenotrophobium rhamnosiphilum</name>
    <dbReference type="NCBI Taxonomy" id="2029166"/>
    <lineage>
        <taxon>Bacteria</taxon>
        <taxon>Pseudomonadati</taxon>
        <taxon>Pseudomonadota</taxon>
        <taxon>Gammaproteobacteria</taxon>
        <taxon>Nevskiales</taxon>
        <taxon>Nevskiaceae</taxon>
        <taxon>Stenotrophobium</taxon>
    </lineage>
</organism>
<keyword evidence="4" id="KW-1185">Reference proteome</keyword>
<protein>
    <recommendedName>
        <fullName evidence="5">DUF3862 domain-containing protein</fullName>
    </recommendedName>
</protein>
<dbReference type="OrthoDB" id="5422169at2"/>
<dbReference type="Gene3D" id="3.30.1450.10">
    <property type="match status" value="1"/>
</dbReference>
<dbReference type="RefSeq" id="WP_107940560.1">
    <property type="nucleotide sequence ID" value="NZ_QANS01000004.1"/>
</dbReference>
<reference evidence="3 4" key="1">
    <citation type="submission" date="2018-04" db="EMBL/GenBank/DDBJ databases">
        <title>Novel species isolated from glacier.</title>
        <authorList>
            <person name="Liu Q."/>
            <person name="Xin Y.-H."/>
        </authorList>
    </citation>
    <scope>NUCLEOTIDE SEQUENCE [LARGE SCALE GENOMIC DNA]</scope>
    <source>
        <strain evidence="3 4">GT1R17</strain>
    </source>
</reference>
<proteinExistence type="predicted"/>
<evidence type="ECO:0000313" key="3">
    <source>
        <dbReference type="EMBL" id="PTU30977.1"/>
    </source>
</evidence>
<feature type="chain" id="PRO_5015748888" description="DUF3862 domain-containing protein" evidence="2">
    <location>
        <begin position="25"/>
        <end position="96"/>
    </location>
</feature>
<evidence type="ECO:0000256" key="1">
    <source>
        <dbReference type="ARBA" id="ARBA00022729"/>
    </source>
</evidence>
<dbReference type="Proteomes" id="UP000244248">
    <property type="component" value="Unassembled WGS sequence"/>
</dbReference>
<dbReference type="EMBL" id="QANS01000004">
    <property type="protein sequence ID" value="PTU30977.1"/>
    <property type="molecule type" value="Genomic_DNA"/>
</dbReference>
<comment type="caution">
    <text evidence="3">The sequence shown here is derived from an EMBL/GenBank/DDBJ whole genome shotgun (WGS) entry which is preliminary data.</text>
</comment>
<gene>
    <name evidence="3" type="ORF">CJD38_11775</name>
</gene>
<evidence type="ECO:0000256" key="2">
    <source>
        <dbReference type="SAM" id="SignalP"/>
    </source>
</evidence>
<dbReference type="PROSITE" id="PS51257">
    <property type="entry name" value="PROKAR_LIPOPROTEIN"/>
    <property type="match status" value="1"/>
</dbReference>
<dbReference type="InterPro" id="IPR037873">
    <property type="entry name" value="BamE-like"/>
</dbReference>
<evidence type="ECO:0000313" key="4">
    <source>
        <dbReference type="Proteomes" id="UP000244248"/>
    </source>
</evidence>
<accession>A0A2T5MEI7</accession>
<sequence length="96" mass="10690">MLRAKWLVSITVALLLAACSPSKATVENYQKLDWTMTREQVYGVLGEPNETKGRETDADATTTIESWNGKDQDLITVTFVDGKVAMKSMRSNGKDY</sequence>
<evidence type="ECO:0008006" key="5">
    <source>
        <dbReference type="Google" id="ProtNLM"/>
    </source>
</evidence>